<protein>
    <submittedName>
        <fullName evidence="1">Uncharacterized protein</fullName>
    </submittedName>
</protein>
<gene>
    <name evidence="1" type="ORF">BDV23DRAFT_182443</name>
</gene>
<accession>A0A5N6FLJ7</accession>
<evidence type="ECO:0000313" key="1">
    <source>
        <dbReference type="EMBL" id="KAE8391631.1"/>
    </source>
</evidence>
<proteinExistence type="predicted"/>
<organism evidence="1">
    <name type="scientific">Petromyces alliaceus</name>
    <name type="common">Aspergillus alliaceus</name>
    <dbReference type="NCBI Taxonomy" id="209559"/>
    <lineage>
        <taxon>Eukaryota</taxon>
        <taxon>Fungi</taxon>
        <taxon>Dikarya</taxon>
        <taxon>Ascomycota</taxon>
        <taxon>Pezizomycotina</taxon>
        <taxon>Eurotiomycetes</taxon>
        <taxon>Eurotiomycetidae</taxon>
        <taxon>Eurotiales</taxon>
        <taxon>Aspergillaceae</taxon>
        <taxon>Aspergillus</taxon>
        <taxon>Aspergillus subgen. Circumdati</taxon>
    </lineage>
</organism>
<dbReference type="Proteomes" id="UP000326877">
    <property type="component" value="Unassembled WGS sequence"/>
</dbReference>
<sequence length="126" mass="13084">MFSPKEPTLVVSSGAIASLLHVSPMDEQRPPSHLHGMAQGSAFSGDLLALEPPTAEIQGAGHDEQSMLQYPRSSQDGITLQRSAGISAIAAGINDWASQGIDMAFFNSLMKGTSCVDAAGSEQLVG</sequence>
<reference evidence="1" key="1">
    <citation type="submission" date="2019-04" db="EMBL/GenBank/DDBJ databases">
        <title>Friends and foes A comparative genomics studyof 23 Aspergillus species from section Flavi.</title>
        <authorList>
            <consortium name="DOE Joint Genome Institute"/>
            <person name="Kjaerbolling I."/>
            <person name="Vesth T."/>
            <person name="Frisvad J.C."/>
            <person name="Nybo J.L."/>
            <person name="Theobald S."/>
            <person name="Kildgaard S."/>
            <person name="Isbrandt T."/>
            <person name="Kuo A."/>
            <person name="Sato A."/>
            <person name="Lyhne E.K."/>
            <person name="Kogle M.E."/>
            <person name="Wiebenga A."/>
            <person name="Kun R.S."/>
            <person name="Lubbers R.J."/>
            <person name="Makela M.R."/>
            <person name="Barry K."/>
            <person name="Chovatia M."/>
            <person name="Clum A."/>
            <person name="Daum C."/>
            <person name="Haridas S."/>
            <person name="He G."/>
            <person name="LaButti K."/>
            <person name="Lipzen A."/>
            <person name="Mondo S."/>
            <person name="Riley R."/>
            <person name="Salamov A."/>
            <person name="Simmons B.A."/>
            <person name="Magnuson J.K."/>
            <person name="Henrissat B."/>
            <person name="Mortensen U.H."/>
            <person name="Larsen T.O."/>
            <person name="Devries R.P."/>
            <person name="Grigoriev I.V."/>
            <person name="Machida M."/>
            <person name="Baker S.E."/>
            <person name="Andersen M.R."/>
        </authorList>
    </citation>
    <scope>NUCLEOTIDE SEQUENCE [LARGE SCALE GENOMIC DNA]</scope>
    <source>
        <strain evidence="1">IBT 14317</strain>
    </source>
</reference>
<dbReference type="EMBL" id="ML735244">
    <property type="protein sequence ID" value="KAE8391631.1"/>
    <property type="molecule type" value="Genomic_DNA"/>
</dbReference>
<accession>A0A5N7CBV4</accession>
<name>A0A5N7CBV4_PETAA</name>
<dbReference type="AlphaFoldDB" id="A0A5N7CBV4"/>